<sequence length="244" mass="25411">MHPLFDLTGKQALVTGASKGIGFASAKLLSELGASVILVARNENTLEKARASLPGSRTIVADLGSKAGVDHVLHEAGPVDILISNAGGPKPGTPSQVTEEAWMAGVELTLMGTIRLAQGVLPHMQQQQWGRIIAITSLSVIRPVPNITVSNTLRAGVENYLRTLALEVAAHGITANAVAPGYTLTERLEQLHPNPEDLERIAARIPAKRVGLAEEVASAVAYLASPGAAYVTGQSLLVDGGVCI</sequence>
<dbReference type="SUPFAM" id="SSF51735">
    <property type="entry name" value="NAD(P)-binding Rossmann-fold domains"/>
    <property type="match status" value="1"/>
</dbReference>
<proteinExistence type="inferred from homology"/>
<keyword evidence="3" id="KW-1185">Reference proteome</keyword>
<gene>
    <name evidence="2" type="ORF">GCM10008938_15100</name>
</gene>
<evidence type="ECO:0000313" key="3">
    <source>
        <dbReference type="Proteomes" id="UP000632222"/>
    </source>
</evidence>
<reference evidence="3" key="1">
    <citation type="journal article" date="2019" name="Int. J. Syst. Evol. Microbiol.">
        <title>The Global Catalogue of Microorganisms (GCM) 10K type strain sequencing project: providing services to taxonomists for standard genome sequencing and annotation.</title>
        <authorList>
            <consortium name="The Broad Institute Genomics Platform"/>
            <consortium name="The Broad Institute Genome Sequencing Center for Infectious Disease"/>
            <person name="Wu L."/>
            <person name="Ma J."/>
        </authorList>
    </citation>
    <scope>NUCLEOTIDE SEQUENCE [LARGE SCALE GENOMIC DNA]</scope>
    <source>
        <strain evidence="3">JCM 14370</strain>
    </source>
</reference>
<dbReference type="PANTHER" id="PTHR42879:SF6">
    <property type="entry name" value="NADPH-DEPENDENT REDUCTASE BACG"/>
    <property type="match status" value="1"/>
</dbReference>
<evidence type="ECO:0000256" key="1">
    <source>
        <dbReference type="ARBA" id="ARBA00006484"/>
    </source>
</evidence>
<dbReference type="InterPro" id="IPR050259">
    <property type="entry name" value="SDR"/>
</dbReference>
<dbReference type="CDD" id="cd05344">
    <property type="entry name" value="BKR_like_SDR_like"/>
    <property type="match status" value="1"/>
</dbReference>
<comment type="caution">
    <text evidence="2">The sequence shown here is derived from an EMBL/GenBank/DDBJ whole genome shotgun (WGS) entry which is preliminary data.</text>
</comment>
<dbReference type="PANTHER" id="PTHR42879">
    <property type="entry name" value="3-OXOACYL-(ACYL-CARRIER-PROTEIN) REDUCTASE"/>
    <property type="match status" value="1"/>
</dbReference>
<dbReference type="PRINTS" id="PR00081">
    <property type="entry name" value="GDHRDH"/>
</dbReference>
<dbReference type="InterPro" id="IPR002347">
    <property type="entry name" value="SDR_fam"/>
</dbReference>
<dbReference type="InterPro" id="IPR036291">
    <property type="entry name" value="NAD(P)-bd_dom_sf"/>
</dbReference>
<dbReference type="Gene3D" id="3.40.50.720">
    <property type="entry name" value="NAD(P)-binding Rossmann-like Domain"/>
    <property type="match status" value="1"/>
</dbReference>
<name>A0ABQ2CZT7_9DEIO</name>
<organism evidence="2 3">
    <name type="scientific">Deinococcus roseus</name>
    <dbReference type="NCBI Taxonomy" id="392414"/>
    <lineage>
        <taxon>Bacteria</taxon>
        <taxon>Thermotogati</taxon>
        <taxon>Deinococcota</taxon>
        <taxon>Deinococci</taxon>
        <taxon>Deinococcales</taxon>
        <taxon>Deinococcaceae</taxon>
        <taxon>Deinococcus</taxon>
    </lineage>
</organism>
<dbReference type="Proteomes" id="UP000632222">
    <property type="component" value="Unassembled WGS sequence"/>
</dbReference>
<dbReference type="EMBL" id="BMOD01000004">
    <property type="protein sequence ID" value="GGJ30111.1"/>
    <property type="molecule type" value="Genomic_DNA"/>
</dbReference>
<comment type="similarity">
    <text evidence="1">Belongs to the short-chain dehydrogenases/reductases (SDR) family.</text>
</comment>
<protein>
    <submittedName>
        <fullName evidence="2">Short-chain dehydrogenase</fullName>
    </submittedName>
</protein>
<accession>A0ABQ2CZT7</accession>
<dbReference type="Pfam" id="PF13561">
    <property type="entry name" value="adh_short_C2"/>
    <property type="match status" value="1"/>
</dbReference>
<dbReference type="RefSeq" id="WP_189001969.1">
    <property type="nucleotide sequence ID" value="NZ_BMOD01000004.1"/>
</dbReference>
<evidence type="ECO:0000313" key="2">
    <source>
        <dbReference type="EMBL" id="GGJ30111.1"/>
    </source>
</evidence>